<evidence type="ECO:0000313" key="1">
    <source>
        <dbReference type="EMBL" id="QMR41523.1"/>
    </source>
</evidence>
<protein>
    <submittedName>
        <fullName evidence="1">Uncharacterized protein</fullName>
    </submittedName>
</protein>
<gene>
    <name evidence="1" type="ORF">HV331_19370</name>
</gene>
<dbReference type="Proteomes" id="UP000514462">
    <property type="component" value="Chromosome"/>
</dbReference>
<accession>A0AAP9QZ35</accession>
<dbReference type="RefSeq" id="WP_182014618.1">
    <property type="nucleotide sequence ID" value="NZ_CP055904.1"/>
</dbReference>
<reference evidence="2" key="1">
    <citation type="submission" date="2020-06" db="EMBL/GenBank/DDBJ databases">
        <title>REHAB project genomes.</title>
        <authorList>
            <person name="Shaw L.P."/>
        </authorList>
    </citation>
    <scope>NUCLEOTIDE SEQUENCE [LARGE SCALE GENOMIC DNA]</scope>
    <source>
        <strain evidence="2">RHBSTW-00938</strain>
    </source>
</reference>
<name>A0AAP9QZ35_KLEAE</name>
<organism evidence="1 2">
    <name type="scientific">Klebsiella aerogenes</name>
    <name type="common">Enterobacter aerogenes</name>
    <dbReference type="NCBI Taxonomy" id="548"/>
    <lineage>
        <taxon>Bacteria</taxon>
        <taxon>Pseudomonadati</taxon>
        <taxon>Pseudomonadota</taxon>
        <taxon>Gammaproteobacteria</taxon>
        <taxon>Enterobacterales</taxon>
        <taxon>Enterobacteriaceae</taxon>
        <taxon>Klebsiella/Raoultella group</taxon>
        <taxon>Klebsiella</taxon>
    </lineage>
</organism>
<dbReference type="EMBL" id="CP055904">
    <property type="protein sequence ID" value="QMR41523.1"/>
    <property type="molecule type" value="Genomic_DNA"/>
</dbReference>
<evidence type="ECO:0000313" key="2">
    <source>
        <dbReference type="Proteomes" id="UP000514462"/>
    </source>
</evidence>
<dbReference type="AlphaFoldDB" id="A0AAP9QZ35"/>
<sequence length="96" mass="10828">MVDEDNDLQMQLSFLRNAEKQAVQGMLLTALGHGFQLNDLLVLAGQYNASAALLEYRKGECVVSYATADGYDNRNFGLNYQDAFDFAEGFGTWWYQ</sequence>
<proteinExistence type="predicted"/>